<dbReference type="AlphaFoldDB" id="A0A2H3GRR2"/>
<dbReference type="EMBL" id="MABQ02000006">
    <property type="protein sequence ID" value="PCD33261.1"/>
    <property type="molecule type" value="Genomic_DNA"/>
</dbReference>
<reference evidence="1 2" key="1">
    <citation type="journal article" date="2016" name="Environ. Microbiol.">
        <title>Effector profiles distinguish formae speciales of Fusarium oxysporum.</title>
        <authorList>
            <person name="van Dam P."/>
            <person name="Fokkens L."/>
            <person name="Schmidt S.M."/>
            <person name="Linmans J.H."/>
            <person name="Kistler H.C."/>
            <person name="Ma L.J."/>
            <person name="Rep M."/>
        </authorList>
    </citation>
    <scope>NUCLEOTIDE SEQUENCE [LARGE SCALE GENOMIC DNA]</scope>
    <source>
        <strain evidence="1 2">Forc016</strain>
    </source>
</reference>
<evidence type="ECO:0000313" key="1">
    <source>
        <dbReference type="EMBL" id="PCD33261.1"/>
    </source>
</evidence>
<protein>
    <submittedName>
        <fullName evidence="1">Uncharacterized protein</fullName>
    </submittedName>
</protein>
<evidence type="ECO:0000313" key="2">
    <source>
        <dbReference type="Proteomes" id="UP000219602"/>
    </source>
</evidence>
<organism evidence="1 2">
    <name type="scientific">Fusarium oxysporum f. sp. radicis-cucumerinum</name>
    <dbReference type="NCBI Taxonomy" id="327505"/>
    <lineage>
        <taxon>Eukaryota</taxon>
        <taxon>Fungi</taxon>
        <taxon>Dikarya</taxon>
        <taxon>Ascomycota</taxon>
        <taxon>Pezizomycotina</taxon>
        <taxon>Sordariomycetes</taxon>
        <taxon>Hypocreomycetidae</taxon>
        <taxon>Hypocreales</taxon>
        <taxon>Nectriaceae</taxon>
        <taxon>Fusarium</taxon>
        <taxon>Fusarium oxysporum species complex</taxon>
    </lineage>
</organism>
<gene>
    <name evidence="1" type="ORF">AU210_009491</name>
</gene>
<name>A0A2H3GRR2_FUSOX</name>
<dbReference type="Proteomes" id="UP000219602">
    <property type="component" value="Chromosome 8"/>
</dbReference>
<accession>A0A2H3GRR2</accession>
<comment type="caution">
    <text evidence="1">The sequence shown here is derived from an EMBL/GenBank/DDBJ whole genome shotgun (WGS) entry which is preliminary data.</text>
</comment>
<sequence length="159" mass="17850">MFATDPGSDGPGIKTKVYQFADAAGSLLELFQDSSEFWNLRGMKLFKARRRTPEPLDNGLRVLDHSRFIADALRRDLQLPKTPEAFEVPILYGNPNPTSQFLNISQVGPISVTVKQNIPSSLARLDLDSSLAGRRLQSHYGNDAYQCMRSQHTSWQIVE</sequence>
<reference evidence="1 2" key="2">
    <citation type="journal article" date="2017" name="Sci. Rep.">
        <title>A mobile pathogenicity chromosome in Fusarium oxysporum for infection of multiple cucurbit species.</title>
        <authorList>
            <person name="van Dam P."/>
            <person name="Fokkens L."/>
            <person name="Ayukawa Y."/>
            <person name="van der Gragt M."/>
            <person name="Ter Horst A."/>
            <person name="Brankovics B."/>
            <person name="Houterman P.M."/>
            <person name="Arie T."/>
            <person name="Rep M."/>
        </authorList>
    </citation>
    <scope>NUCLEOTIDE SEQUENCE [LARGE SCALE GENOMIC DNA]</scope>
    <source>
        <strain evidence="1 2">Forc016</strain>
    </source>
</reference>
<proteinExistence type="predicted"/>